<protein>
    <submittedName>
        <fullName evidence="1">3-methyladenine DNA glycosylase AlkD</fullName>
    </submittedName>
</protein>
<dbReference type="CDD" id="cd06561">
    <property type="entry name" value="AlkD_like"/>
    <property type="match status" value="1"/>
</dbReference>
<reference evidence="1" key="1">
    <citation type="submission" date="2020-08" db="EMBL/GenBank/DDBJ databases">
        <title>Sequencing the genomes of 1000 actinobacteria strains.</title>
        <authorList>
            <person name="Klenk H.-P."/>
        </authorList>
    </citation>
    <scope>NUCLEOTIDE SEQUENCE</scope>
    <source>
        <strain evidence="1">DSM 10695</strain>
    </source>
</reference>
<name>A0A923E628_9ACTO</name>
<evidence type="ECO:0000313" key="2">
    <source>
        <dbReference type="Proteomes" id="UP000617426"/>
    </source>
</evidence>
<dbReference type="Gene3D" id="1.25.10.90">
    <property type="match status" value="1"/>
</dbReference>
<gene>
    <name evidence="1" type="ORF">HD592_002027</name>
</gene>
<organism evidence="1 2">
    <name type="scientific">Schaalia hyovaginalis</name>
    <dbReference type="NCBI Taxonomy" id="29316"/>
    <lineage>
        <taxon>Bacteria</taxon>
        <taxon>Bacillati</taxon>
        <taxon>Actinomycetota</taxon>
        <taxon>Actinomycetes</taxon>
        <taxon>Actinomycetales</taxon>
        <taxon>Actinomycetaceae</taxon>
        <taxon>Schaalia</taxon>
    </lineage>
</organism>
<dbReference type="InterPro" id="IPR016024">
    <property type="entry name" value="ARM-type_fold"/>
</dbReference>
<sequence>MTTPSLREELLALADEGNAAFLAKLIPGLNPATIIGARNPALRALAKKLRRERPDEALAFLAELPHGLHEENMLHSFLLGLEKSPDAAFSGVERFLPFVDNWAVCDSLAPAGFARDLERLEREAEAWVGAGQQAPYTVRFGICMHMGHFLKEHFRPDFLSLIAGIASEEYYVRMAQGWYFAEALAKQPDSALPWFLEDRLPLPVRRKAIQKAVESYRIPTATKDVLRAVRAGLPRA</sequence>
<accession>A0A923E628</accession>
<dbReference type="Pfam" id="PF08713">
    <property type="entry name" value="DNA_alkylation"/>
    <property type="match status" value="1"/>
</dbReference>
<keyword evidence="2" id="KW-1185">Reference proteome</keyword>
<comment type="caution">
    <text evidence="1">The sequence shown here is derived from an EMBL/GenBank/DDBJ whole genome shotgun (WGS) entry which is preliminary data.</text>
</comment>
<dbReference type="RefSeq" id="WP_184453838.1">
    <property type="nucleotide sequence ID" value="NZ_JACHMK010000001.1"/>
</dbReference>
<proteinExistence type="predicted"/>
<dbReference type="SUPFAM" id="SSF48371">
    <property type="entry name" value="ARM repeat"/>
    <property type="match status" value="1"/>
</dbReference>
<dbReference type="Proteomes" id="UP000617426">
    <property type="component" value="Unassembled WGS sequence"/>
</dbReference>
<dbReference type="EMBL" id="JACHMK010000001">
    <property type="protein sequence ID" value="MBB6335462.1"/>
    <property type="molecule type" value="Genomic_DNA"/>
</dbReference>
<dbReference type="InterPro" id="IPR014825">
    <property type="entry name" value="DNA_alkylation"/>
</dbReference>
<evidence type="ECO:0000313" key="1">
    <source>
        <dbReference type="EMBL" id="MBB6335462.1"/>
    </source>
</evidence>
<dbReference type="AlphaFoldDB" id="A0A923E628"/>